<evidence type="ECO:0000256" key="3">
    <source>
        <dbReference type="ARBA" id="ARBA00006501"/>
    </source>
</evidence>
<dbReference type="GO" id="GO:0005886">
    <property type="term" value="C:plasma membrane"/>
    <property type="evidence" value="ECO:0007669"/>
    <property type="project" value="UniProtKB-SubCell"/>
</dbReference>
<gene>
    <name evidence="16" type="ORF">FW778_10975</name>
</gene>
<feature type="transmembrane region" description="Helical" evidence="14">
    <location>
        <begin position="85"/>
        <end position="103"/>
    </location>
</feature>
<comment type="function">
    <text evidence="14 15">Catalyzes the oxidation of protoporphyrinogen IX to protoporphyrin IX.</text>
</comment>
<evidence type="ECO:0000256" key="11">
    <source>
        <dbReference type="ARBA" id="ARBA00023004"/>
    </source>
</evidence>
<dbReference type="PANTHER" id="PTHR40255">
    <property type="entry name" value="UPF0093 MEMBRANE PROTEIN SLR1790"/>
    <property type="match status" value="1"/>
</dbReference>
<feature type="transmembrane region" description="Helical" evidence="14">
    <location>
        <begin position="148"/>
        <end position="169"/>
    </location>
</feature>
<keyword evidence="7 14" id="KW-0812">Transmembrane</keyword>
<feature type="transmembrane region" description="Helical" evidence="14">
    <location>
        <begin position="124"/>
        <end position="142"/>
    </location>
</feature>
<keyword evidence="17" id="KW-1185">Reference proteome</keyword>
<comment type="cofactor">
    <cofactor evidence="14 15">
        <name>heme b</name>
        <dbReference type="ChEBI" id="CHEBI:60344"/>
    </cofactor>
    <text evidence="14 15">Binds 1 heme b (iron(II)-protoporphyrin IX) group per subunit.</text>
</comment>
<feature type="transmembrane region" description="Helical" evidence="14">
    <location>
        <begin position="6"/>
        <end position="29"/>
    </location>
</feature>
<evidence type="ECO:0000256" key="5">
    <source>
        <dbReference type="ARBA" id="ARBA00022475"/>
    </source>
</evidence>
<feature type="binding site" description="axial binding residue" evidence="14">
    <location>
        <position position="10"/>
    </location>
    <ligand>
        <name>heme</name>
        <dbReference type="ChEBI" id="CHEBI:30413"/>
    </ligand>
    <ligandPart>
        <name>Fe</name>
        <dbReference type="ChEBI" id="CHEBI:18248"/>
    </ligandPart>
</feature>
<comment type="subcellular location">
    <subcellularLocation>
        <location evidence="1 14">Cell membrane</location>
        <topology evidence="1 14">Multi-pass membrane protein</topology>
    </subcellularLocation>
</comment>
<evidence type="ECO:0000256" key="8">
    <source>
        <dbReference type="ARBA" id="ARBA00022723"/>
    </source>
</evidence>
<evidence type="ECO:0000256" key="7">
    <source>
        <dbReference type="ARBA" id="ARBA00022692"/>
    </source>
</evidence>
<dbReference type="PANTHER" id="PTHR40255:SF1">
    <property type="entry name" value="PROTOPORPHYRINOGEN IX OXIDASE"/>
    <property type="match status" value="1"/>
</dbReference>
<evidence type="ECO:0000256" key="10">
    <source>
        <dbReference type="ARBA" id="ARBA00023002"/>
    </source>
</evidence>
<evidence type="ECO:0000256" key="9">
    <source>
        <dbReference type="ARBA" id="ARBA00022989"/>
    </source>
</evidence>
<evidence type="ECO:0000256" key="15">
    <source>
        <dbReference type="PIRNR" id="PIRNR004638"/>
    </source>
</evidence>
<keyword evidence="8 14" id="KW-0479">Metal-binding</keyword>
<evidence type="ECO:0000256" key="6">
    <source>
        <dbReference type="ARBA" id="ARBA00022617"/>
    </source>
</evidence>
<comment type="subunit">
    <text evidence="14">Homodimer.</text>
</comment>
<dbReference type="EMBL" id="VYQF01000002">
    <property type="protein sequence ID" value="KAA9039345.1"/>
    <property type="molecule type" value="Genomic_DNA"/>
</dbReference>
<comment type="catalytic activity">
    <reaction evidence="13 14 15">
        <text>protoporphyrinogen IX + 3 A = protoporphyrin IX + 3 AH2</text>
        <dbReference type="Rhea" id="RHEA:62000"/>
        <dbReference type="ChEBI" id="CHEBI:13193"/>
        <dbReference type="ChEBI" id="CHEBI:17499"/>
        <dbReference type="ChEBI" id="CHEBI:57306"/>
        <dbReference type="ChEBI" id="CHEBI:57307"/>
    </reaction>
</comment>
<dbReference type="AlphaFoldDB" id="A0A5J5IGP5"/>
<dbReference type="GO" id="GO:0070818">
    <property type="term" value="F:protoporphyrinogen oxidase activity"/>
    <property type="evidence" value="ECO:0007669"/>
    <property type="project" value="UniProtKB-UniRule"/>
</dbReference>
<evidence type="ECO:0000256" key="4">
    <source>
        <dbReference type="ARBA" id="ARBA00017504"/>
    </source>
</evidence>
<dbReference type="GO" id="GO:0006782">
    <property type="term" value="P:protoporphyrinogen IX biosynthetic process"/>
    <property type="evidence" value="ECO:0007669"/>
    <property type="project" value="UniProtKB-UniRule"/>
</dbReference>
<dbReference type="RefSeq" id="WP_150414754.1">
    <property type="nucleotide sequence ID" value="NZ_VYQF01000002.1"/>
</dbReference>
<dbReference type="HAMAP" id="MF_02239">
    <property type="entry name" value="HemJ"/>
    <property type="match status" value="1"/>
</dbReference>
<protein>
    <recommendedName>
        <fullName evidence="4 14">Protoporphyrinogen IX oxidase</fullName>
        <shortName evidence="14">PPO</shortName>
        <ecNumber evidence="14 15">1.3.99.-</ecNumber>
    </recommendedName>
</protein>
<reference evidence="16 17" key="1">
    <citation type="submission" date="2019-09" db="EMBL/GenBank/DDBJ databases">
        <title>Draft genome sequence of Ginsengibacter sp. BR5-29.</title>
        <authorList>
            <person name="Im W.-T."/>
        </authorList>
    </citation>
    <scope>NUCLEOTIDE SEQUENCE [LARGE SCALE GENOMIC DNA]</scope>
    <source>
        <strain evidence="16 17">BR5-29</strain>
    </source>
</reference>
<dbReference type="Proteomes" id="UP000326903">
    <property type="component" value="Unassembled WGS sequence"/>
</dbReference>
<keyword evidence="12 14" id="KW-0472">Membrane</keyword>
<dbReference type="Pfam" id="PF03653">
    <property type="entry name" value="UPF0093"/>
    <property type="match status" value="1"/>
</dbReference>
<accession>A0A5J5IGP5</accession>
<proteinExistence type="inferred from homology"/>
<feature type="transmembrane region" description="Helical" evidence="14">
    <location>
        <begin position="56"/>
        <end position="79"/>
    </location>
</feature>
<dbReference type="EC" id="1.3.99.-" evidence="14 15"/>
<keyword evidence="6 14" id="KW-0349">Heme</keyword>
<organism evidence="16 17">
    <name type="scientific">Ginsengibacter hankyongi</name>
    <dbReference type="NCBI Taxonomy" id="2607284"/>
    <lineage>
        <taxon>Bacteria</taxon>
        <taxon>Pseudomonadati</taxon>
        <taxon>Bacteroidota</taxon>
        <taxon>Chitinophagia</taxon>
        <taxon>Chitinophagales</taxon>
        <taxon>Chitinophagaceae</taxon>
        <taxon>Ginsengibacter</taxon>
    </lineage>
</organism>
<evidence type="ECO:0000256" key="2">
    <source>
        <dbReference type="ARBA" id="ARBA00005073"/>
    </source>
</evidence>
<keyword evidence="10 14" id="KW-0560">Oxidoreductase</keyword>
<keyword evidence="9 14" id="KW-1133">Transmembrane helix</keyword>
<keyword evidence="11 14" id="KW-0408">Iron</keyword>
<evidence type="ECO:0000256" key="1">
    <source>
        <dbReference type="ARBA" id="ARBA00004651"/>
    </source>
</evidence>
<name>A0A5J5IGP5_9BACT</name>
<evidence type="ECO:0000256" key="12">
    <source>
        <dbReference type="ARBA" id="ARBA00023136"/>
    </source>
</evidence>
<comment type="similarity">
    <text evidence="3 14 15">Belongs to the HemJ family.</text>
</comment>
<comment type="pathway">
    <text evidence="2 14 15">Porphyrin-containing compound metabolism; protoporphyrin-IX biosynthesis; protoporphyrin-IX from protoporphyrinogen-IX: step 1/1.</text>
</comment>
<evidence type="ECO:0000256" key="14">
    <source>
        <dbReference type="HAMAP-Rule" id="MF_02239"/>
    </source>
</evidence>
<sequence length="175" mass="20690">MAYFYIKALHIIFIVTWFAGLFYMVRLFVYSAEANNKSEPERSILLKQFALMQKRLWYGITWPSAILTLIFGTWIGILYGSLPSWLLVKLFFVLGLFIYHLSLQSIFNQQKKENFKWTSQRLRMWNEVATLFLIAIIMLAVVKELLSVVWGIVVLIAFTFLLLLAIKIYKKYRKD</sequence>
<keyword evidence="5 14" id="KW-1003">Cell membrane</keyword>
<evidence type="ECO:0000256" key="13">
    <source>
        <dbReference type="ARBA" id="ARBA00048390"/>
    </source>
</evidence>
<evidence type="ECO:0000313" key="17">
    <source>
        <dbReference type="Proteomes" id="UP000326903"/>
    </source>
</evidence>
<dbReference type="InterPro" id="IPR005265">
    <property type="entry name" value="HemJ-like"/>
</dbReference>
<dbReference type="PIRSF" id="PIRSF004638">
    <property type="entry name" value="UCP004638"/>
    <property type="match status" value="1"/>
</dbReference>
<comment type="caution">
    <text evidence="16">The sequence shown here is derived from an EMBL/GenBank/DDBJ whole genome shotgun (WGS) entry which is preliminary data.</text>
</comment>
<feature type="binding site" description="axial binding residue" evidence="14">
    <location>
        <position position="89"/>
    </location>
    <ligand>
        <name>heme</name>
        <dbReference type="ChEBI" id="CHEBI:30413"/>
    </ligand>
    <ligandPart>
        <name>Fe</name>
        <dbReference type="ChEBI" id="CHEBI:18248"/>
    </ligandPart>
</feature>
<evidence type="ECO:0000313" key="16">
    <source>
        <dbReference type="EMBL" id="KAA9039345.1"/>
    </source>
</evidence>
<dbReference type="GO" id="GO:0046872">
    <property type="term" value="F:metal ion binding"/>
    <property type="evidence" value="ECO:0007669"/>
    <property type="project" value="UniProtKB-UniRule"/>
</dbReference>
<dbReference type="UniPathway" id="UPA00251">
    <property type="reaction ID" value="UER00324"/>
</dbReference>